<gene>
    <name evidence="2" type="ORF">J1605_003436</name>
</gene>
<reference evidence="2 3" key="1">
    <citation type="submission" date="2022-11" db="EMBL/GenBank/DDBJ databases">
        <title>Whole genome sequence of Eschrichtius robustus ER-17-0199.</title>
        <authorList>
            <person name="Bruniche-Olsen A."/>
            <person name="Black A.N."/>
            <person name="Fields C.J."/>
            <person name="Walden K."/>
            <person name="Dewoody J.A."/>
        </authorList>
    </citation>
    <scope>NUCLEOTIDE SEQUENCE [LARGE SCALE GENOMIC DNA]</scope>
    <source>
        <strain evidence="2">ER-17-0199</strain>
        <tissue evidence="2">Blubber</tissue>
    </source>
</reference>
<proteinExistence type="predicted"/>
<comment type="caution">
    <text evidence="2">The sequence shown here is derived from an EMBL/GenBank/DDBJ whole genome shotgun (WGS) entry which is preliminary data.</text>
</comment>
<protein>
    <submittedName>
        <fullName evidence="2">Uncharacterized protein</fullName>
    </submittedName>
</protein>
<evidence type="ECO:0000256" key="1">
    <source>
        <dbReference type="SAM" id="MobiDB-lite"/>
    </source>
</evidence>
<evidence type="ECO:0000313" key="3">
    <source>
        <dbReference type="Proteomes" id="UP001159641"/>
    </source>
</evidence>
<feature type="region of interest" description="Disordered" evidence="1">
    <location>
        <begin position="138"/>
        <end position="157"/>
    </location>
</feature>
<name>A0AB34HQR4_ESCRO</name>
<sequence length="255" mass="26781">MPALQTRMLLPAVRLGLYWKLRLWAKPPVQQKTPLLKRIINSLKRGPPTDQSAPLRQSPKSFLEFPALPGELNRLAPNLNRCYHLNLEGAAAAFRARAANAGHLRDVSGQGQRATGEGEGEGGGSGDWGLGEDSSWVSRGRGASGAGAGAAGRAGGRVDHSGLCGDRRRSAALARLVLGSGVGSRWELPGDKSLAGGVLDAGLWGALGGGRSPGPGWGFHRGQKMGPTRRLVTIKRSGVDGPHFPLSLHTCLFGR</sequence>
<dbReference type="Proteomes" id="UP001159641">
    <property type="component" value="Unassembled WGS sequence"/>
</dbReference>
<accession>A0AB34HQR4</accession>
<feature type="region of interest" description="Disordered" evidence="1">
    <location>
        <begin position="104"/>
        <end position="130"/>
    </location>
</feature>
<dbReference type="AlphaFoldDB" id="A0AB34HQR4"/>
<dbReference type="EMBL" id="JAIQCJ010000892">
    <property type="protein sequence ID" value="KAJ8794026.1"/>
    <property type="molecule type" value="Genomic_DNA"/>
</dbReference>
<feature type="compositionally biased region" description="Gly residues" evidence="1">
    <location>
        <begin position="142"/>
        <end position="155"/>
    </location>
</feature>
<keyword evidence="3" id="KW-1185">Reference proteome</keyword>
<evidence type="ECO:0000313" key="2">
    <source>
        <dbReference type="EMBL" id="KAJ8794026.1"/>
    </source>
</evidence>
<organism evidence="2 3">
    <name type="scientific">Eschrichtius robustus</name>
    <name type="common">California gray whale</name>
    <name type="synonym">Eschrichtius gibbosus</name>
    <dbReference type="NCBI Taxonomy" id="9764"/>
    <lineage>
        <taxon>Eukaryota</taxon>
        <taxon>Metazoa</taxon>
        <taxon>Chordata</taxon>
        <taxon>Craniata</taxon>
        <taxon>Vertebrata</taxon>
        <taxon>Euteleostomi</taxon>
        <taxon>Mammalia</taxon>
        <taxon>Eutheria</taxon>
        <taxon>Laurasiatheria</taxon>
        <taxon>Artiodactyla</taxon>
        <taxon>Whippomorpha</taxon>
        <taxon>Cetacea</taxon>
        <taxon>Mysticeti</taxon>
        <taxon>Eschrichtiidae</taxon>
        <taxon>Eschrichtius</taxon>
    </lineage>
</organism>